<evidence type="ECO:0000256" key="6">
    <source>
        <dbReference type="PIRSR" id="PIRSR600223-1"/>
    </source>
</evidence>
<dbReference type="Pfam" id="PF10502">
    <property type="entry name" value="Peptidase_S26"/>
    <property type="match status" value="2"/>
</dbReference>
<name>C3JBQ5_POREA</name>
<keyword evidence="7" id="KW-0645">Protease</keyword>
<dbReference type="InterPro" id="IPR019533">
    <property type="entry name" value="Peptidase_S26"/>
</dbReference>
<feature type="active site" evidence="6">
    <location>
        <position position="100"/>
    </location>
</feature>
<evidence type="ECO:0000256" key="3">
    <source>
        <dbReference type="ARBA" id="ARBA00013208"/>
    </source>
</evidence>
<evidence type="ECO:0000256" key="7">
    <source>
        <dbReference type="RuleBase" id="RU362042"/>
    </source>
</evidence>
<evidence type="ECO:0000256" key="2">
    <source>
        <dbReference type="ARBA" id="ARBA00009370"/>
    </source>
</evidence>
<keyword evidence="10" id="KW-1185">Reference proteome</keyword>
<dbReference type="InterPro" id="IPR036286">
    <property type="entry name" value="LexA/Signal_pep-like_sf"/>
</dbReference>
<dbReference type="PANTHER" id="PTHR43390">
    <property type="entry name" value="SIGNAL PEPTIDASE I"/>
    <property type="match status" value="1"/>
</dbReference>
<feature type="transmembrane region" description="Helical" evidence="7">
    <location>
        <begin position="20"/>
        <end position="49"/>
    </location>
</feature>
<dbReference type="PROSITE" id="PS00761">
    <property type="entry name" value="SPASE_I_3"/>
    <property type="match status" value="1"/>
</dbReference>
<comment type="catalytic activity">
    <reaction evidence="1 7">
        <text>Cleavage of hydrophobic, N-terminal signal or leader sequences from secreted and periplasmic proteins.</text>
        <dbReference type="EC" id="3.4.21.89"/>
    </reaction>
</comment>
<dbReference type="InterPro" id="IPR000223">
    <property type="entry name" value="Pept_S26A_signal_pept_1"/>
</dbReference>
<evidence type="ECO:0000256" key="1">
    <source>
        <dbReference type="ARBA" id="ARBA00000677"/>
    </source>
</evidence>
<feature type="domain" description="Peptidase S26" evidence="8">
    <location>
        <begin position="71"/>
        <end position="250"/>
    </location>
</feature>
<dbReference type="CDD" id="cd06530">
    <property type="entry name" value="S26_SPase_I"/>
    <property type="match status" value="1"/>
</dbReference>
<organism evidence="9 10">
    <name type="scientific">Porphyromonas endodontalis (strain ATCC 35406 / DSM 24491 / JCM 8526 / CCUG 16442 / BCRC 14492 / NCTC 13058 / HG 370)</name>
    <name type="common">Bacteroides endodontalis</name>
    <dbReference type="NCBI Taxonomy" id="553175"/>
    <lineage>
        <taxon>Bacteria</taxon>
        <taxon>Pseudomonadati</taxon>
        <taxon>Bacteroidota</taxon>
        <taxon>Bacteroidia</taxon>
        <taxon>Bacteroidales</taxon>
        <taxon>Porphyromonadaceae</taxon>
        <taxon>Porphyromonas</taxon>
    </lineage>
</organism>
<comment type="caution">
    <text evidence="7">Lacks conserved residue(s) required for the propagation of feature annotation.</text>
</comment>
<dbReference type="RefSeq" id="WP_004334061.1">
    <property type="nucleotide sequence ID" value="NZ_ACNN01000026.1"/>
</dbReference>
<dbReference type="GO" id="GO:0004252">
    <property type="term" value="F:serine-type endopeptidase activity"/>
    <property type="evidence" value="ECO:0007669"/>
    <property type="project" value="InterPro"/>
</dbReference>
<feature type="domain" description="Peptidase S26" evidence="8">
    <location>
        <begin position="406"/>
        <end position="443"/>
    </location>
</feature>
<dbReference type="STRING" id="553175.POREN0001_1790"/>
<dbReference type="EMBL" id="ACNN01000026">
    <property type="protein sequence ID" value="EEN82309.1"/>
    <property type="molecule type" value="Genomic_DNA"/>
</dbReference>
<keyword evidence="7" id="KW-1133">Transmembrane helix</keyword>
<dbReference type="NCBIfam" id="TIGR02227">
    <property type="entry name" value="sigpep_I_bact"/>
    <property type="match status" value="1"/>
</dbReference>
<evidence type="ECO:0000313" key="10">
    <source>
        <dbReference type="Proteomes" id="UP000004295"/>
    </source>
</evidence>
<comment type="similarity">
    <text evidence="2 7">Belongs to the peptidase S26 family.</text>
</comment>
<dbReference type="InterPro" id="IPR019758">
    <property type="entry name" value="Pept_S26A_signal_pept_1_CS"/>
</dbReference>
<feature type="transmembrane region" description="Helical" evidence="7">
    <location>
        <begin position="69"/>
        <end position="91"/>
    </location>
</feature>
<dbReference type="Gene3D" id="2.10.109.10">
    <property type="entry name" value="Umud Fragment, subunit A"/>
    <property type="match status" value="2"/>
</dbReference>
<evidence type="ECO:0000259" key="8">
    <source>
        <dbReference type="Pfam" id="PF10502"/>
    </source>
</evidence>
<dbReference type="PRINTS" id="PR00727">
    <property type="entry name" value="LEADERPTASE"/>
</dbReference>
<dbReference type="AlphaFoldDB" id="C3JBQ5"/>
<comment type="subcellular location">
    <subcellularLocation>
        <location evidence="7">Membrane</location>
        <topology evidence="7">Single-pass type II membrane protein</topology>
    </subcellularLocation>
</comment>
<dbReference type="PANTHER" id="PTHR43390:SF1">
    <property type="entry name" value="CHLOROPLAST PROCESSING PEPTIDASE"/>
    <property type="match status" value="1"/>
</dbReference>
<protein>
    <recommendedName>
        <fullName evidence="4 7">Signal peptidase I</fullName>
        <ecNumber evidence="3 7">3.4.21.89</ecNumber>
    </recommendedName>
</protein>
<proteinExistence type="inferred from homology"/>
<evidence type="ECO:0000313" key="9">
    <source>
        <dbReference type="EMBL" id="EEN82309.1"/>
    </source>
</evidence>
<feature type="active site" evidence="6">
    <location>
        <position position="219"/>
    </location>
</feature>
<keyword evidence="5 7" id="KW-0378">Hydrolase</keyword>
<dbReference type="Proteomes" id="UP000004295">
    <property type="component" value="Unassembled WGS sequence"/>
</dbReference>
<keyword evidence="7" id="KW-0812">Transmembrane</keyword>
<reference evidence="9 10" key="1">
    <citation type="submission" date="2009-04" db="EMBL/GenBank/DDBJ databases">
        <authorList>
            <person name="Sebastian Y."/>
            <person name="Madupu R."/>
            <person name="Durkin A.S."/>
            <person name="Torralba M."/>
            <person name="Methe B."/>
            <person name="Sutton G.G."/>
            <person name="Strausberg R.L."/>
            <person name="Nelson K.E."/>
        </authorList>
    </citation>
    <scope>NUCLEOTIDE SEQUENCE [LARGE SCALE GENOMIC DNA]</scope>
    <source>
        <strain evidence="10">ATCC 35406 / BCRC 14492 / JCM 8526 / NCTC 13058 / HG 370</strain>
    </source>
</reference>
<gene>
    <name evidence="9" type="primary">lepB</name>
    <name evidence="9" type="ORF">POREN0001_1790</name>
</gene>
<keyword evidence="7" id="KW-0472">Membrane</keyword>
<dbReference type="GO" id="GO:0016020">
    <property type="term" value="C:membrane"/>
    <property type="evidence" value="ECO:0007669"/>
    <property type="project" value="UniProtKB-SubCell"/>
</dbReference>
<evidence type="ECO:0000256" key="4">
    <source>
        <dbReference type="ARBA" id="ARBA00019232"/>
    </source>
</evidence>
<comment type="caution">
    <text evidence="9">The sequence shown here is derived from an EMBL/GenBank/DDBJ whole genome shotgun (WGS) entry which is preliminary data.</text>
</comment>
<dbReference type="GeneID" id="93366016"/>
<dbReference type="EC" id="3.4.21.89" evidence="3 7"/>
<accession>C3JBQ5</accession>
<dbReference type="GO" id="GO:0009003">
    <property type="term" value="F:signal peptidase activity"/>
    <property type="evidence" value="ECO:0007669"/>
    <property type="project" value="UniProtKB-EC"/>
</dbReference>
<dbReference type="SUPFAM" id="SSF51306">
    <property type="entry name" value="LexA/Signal peptidase"/>
    <property type="match status" value="1"/>
</dbReference>
<sequence length="469" mass="54107">MQHNSTQKKNLLTRRNIVGVIVSLLFIAFAIWAGWLWLIFLPLIIDYYFFHKIKWNWYNSIQNNLLRNICAWLCDIVCCVIGVALLNIYFFQNFAIPSSSLEKTLLVGDYLYVDKLSYGPRLPNTPLAIPLVHNTFLGGKSYSETPTLKYRRLPGRGHVEREDLVVFNFPAGDTVAVKVPNPDYYTLIALYGRDVVWKNTSEFGEIVYRPVDRRDHYVKRCVGMPGETLQIRNNDLYINGEKQARPKYMQLNYYVQAKPEGLSVRDFETLGISESDRGYIQLSPETSSSLSSMGFDLALEGGKSTFYHFPLTEEMLQKLQSDTRVLKIVVEPDSEGFTYPVEAHLGWSRDNYGPILIPKKGLTIKLSPNNLLLYKRCIEAYERHSVAIDSNGAIMIDGEAKDTYTFAMDYYFMMGDNRHNSADSRYWGFVPEDHVVGKPVLLWLSLDKDKGLFSGKIRWHRMFRKVTKW</sequence>
<dbReference type="eggNOG" id="COG0681">
    <property type="taxonomic scope" value="Bacteria"/>
</dbReference>
<evidence type="ECO:0000256" key="5">
    <source>
        <dbReference type="ARBA" id="ARBA00022801"/>
    </source>
</evidence>
<dbReference type="GO" id="GO:0006465">
    <property type="term" value="P:signal peptide processing"/>
    <property type="evidence" value="ECO:0007669"/>
    <property type="project" value="InterPro"/>
</dbReference>